<keyword evidence="9" id="KW-1185">Reference proteome</keyword>
<dbReference type="PANTHER" id="PTHR43179:SF12">
    <property type="entry name" value="GALACTOFURANOSYLTRANSFERASE GLFT2"/>
    <property type="match status" value="1"/>
</dbReference>
<dbReference type="GO" id="GO:0016757">
    <property type="term" value="F:glycosyltransferase activity"/>
    <property type="evidence" value="ECO:0007669"/>
    <property type="project" value="UniProtKB-KW"/>
</dbReference>
<dbReference type="InterPro" id="IPR029044">
    <property type="entry name" value="Nucleotide-diphossugar_trans"/>
</dbReference>
<evidence type="ECO:0000256" key="2">
    <source>
        <dbReference type="ARBA" id="ARBA00006739"/>
    </source>
</evidence>
<dbReference type="InterPro" id="IPR001173">
    <property type="entry name" value="Glyco_trans_2-like"/>
</dbReference>
<evidence type="ECO:0000256" key="3">
    <source>
        <dbReference type="ARBA" id="ARBA00022676"/>
    </source>
</evidence>
<dbReference type="RefSeq" id="WP_269896995.1">
    <property type="nucleotide sequence ID" value="NZ_JAPZPY010000018.1"/>
</dbReference>
<dbReference type="Pfam" id="PF02709">
    <property type="entry name" value="Glyco_transf_7C"/>
    <property type="match status" value="1"/>
</dbReference>
<comment type="pathway">
    <text evidence="1">Cell wall biogenesis; cell wall polysaccharide biosynthesis.</text>
</comment>
<protein>
    <submittedName>
        <fullName evidence="8">Glycosyltransferase</fullName>
        <ecNumber evidence="8">2.4.-.-</ecNumber>
    </submittedName>
</protein>
<dbReference type="SUPFAM" id="SSF53448">
    <property type="entry name" value="Nucleotide-diphospho-sugar transferases"/>
    <property type="match status" value="1"/>
</dbReference>
<keyword evidence="3 8" id="KW-0328">Glycosyltransferase</keyword>
<feature type="domain" description="Glycosyltransferase 2-like" evidence="6">
    <location>
        <begin position="37"/>
        <end position="154"/>
    </location>
</feature>
<gene>
    <name evidence="8" type="ORF">O6P37_27190</name>
</gene>
<dbReference type="PANTHER" id="PTHR43179">
    <property type="entry name" value="RHAMNOSYLTRANSFERASE WBBL"/>
    <property type="match status" value="1"/>
</dbReference>
<dbReference type="Pfam" id="PF00535">
    <property type="entry name" value="Glycos_transf_2"/>
    <property type="match status" value="1"/>
</dbReference>
<evidence type="ECO:0000313" key="8">
    <source>
        <dbReference type="EMBL" id="MCZ8382560.1"/>
    </source>
</evidence>
<dbReference type="EMBL" id="JAPZPY010000018">
    <property type="protein sequence ID" value="MCZ8382560.1"/>
    <property type="molecule type" value="Genomic_DNA"/>
</dbReference>
<reference evidence="8" key="1">
    <citation type="submission" date="2022-12" db="EMBL/GenBank/DDBJ databases">
        <authorList>
            <person name="Deng Y."/>
            <person name="Zhang Y.-Q."/>
        </authorList>
    </citation>
    <scope>NUCLEOTIDE SEQUENCE</scope>
    <source>
        <strain evidence="8">CPCC 205372</strain>
    </source>
</reference>
<keyword evidence="4 8" id="KW-0808">Transferase</keyword>
<dbReference type="EC" id="2.4.-.-" evidence="8"/>
<evidence type="ECO:0000256" key="4">
    <source>
        <dbReference type="ARBA" id="ARBA00022679"/>
    </source>
</evidence>
<name>A0ABT4Q199_9MYCO</name>
<dbReference type="InterPro" id="IPR027791">
    <property type="entry name" value="Galactosyl_T_C"/>
</dbReference>
<proteinExistence type="inferred from homology"/>
<comment type="caution">
    <text evidence="8">The sequence shown here is derived from an EMBL/GenBank/DDBJ whole genome shotgun (WGS) entry which is preliminary data.</text>
</comment>
<evidence type="ECO:0000256" key="1">
    <source>
        <dbReference type="ARBA" id="ARBA00004776"/>
    </source>
</evidence>
<feature type="domain" description="Galactosyltransferase C-terminal" evidence="7">
    <location>
        <begin position="197"/>
        <end position="242"/>
    </location>
</feature>
<evidence type="ECO:0000259" key="6">
    <source>
        <dbReference type="Pfam" id="PF00535"/>
    </source>
</evidence>
<sequence length="456" mass="49102">MTVPDAAVPLTDGHVTVPANRWDLVTGYPRDLPTVAVVVPFYNQQTELERLVAALELQTHPRRLIHVVVADDGSALPPMIPPTSLRVSTVRQDDLGFRAAAARNLGAAATDATVLCFLDADTVPEPSYLTEITRLPAQIPDALVVGRRRHAELDGIGPERLPDWWAGASSPPVLREPTWLADAYRASGELLDVDHRSYRYVISSVMCCSATLFADTGGFDESFGRYGGEDWEFAHRAMANGAVLHHARDAVAWHDGPDWADRPVADRRATKNAEALTLARLITDPDARRPGLRYALPDIAVQVDAAGHSAASLVGTIACFLHEDVGIWVDGPGVGPLLRETSIEDQRVRTGPIPDGVRRRCRMAVTVTGRAVLPRGAVTAVIGECARPGVGAVAAETEGASVVCRASWAVNRVRRWSAGAVRFANPADADRVSRTVTLAAADLNLRCAESEPDLSW</sequence>
<evidence type="ECO:0000256" key="5">
    <source>
        <dbReference type="ARBA" id="ARBA00023316"/>
    </source>
</evidence>
<comment type="similarity">
    <text evidence="2">Belongs to the glycosyltransferase 2 family.</text>
</comment>
<dbReference type="Gene3D" id="3.90.550.10">
    <property type="entry name" value="Spore Coat Polysaccharide Biosynthesis Protein SpsA, Chain A"/>
    <property type="match status" value="1"/>
</dbReference>
<keyword evidence="5" id="KW-0961">Cell wall biogenesis/degradation</keyword>
<evidence type="ECO:0000259" key="7">
    <source>
        <dbReference type="Pfam" id="PF02709"/>
    </source>
</evidence>
<accession>A0ABT4Q199</accession>
<evidence type="ECO:0000313" key="9">
    <source>
        <dbReference type="Proteomes" id="UP001142153"/>
    </source>
</evidence>
<dbReference type="Proteomes" id="UP001142153">
    <property type="component" value="Unassembled WGS sequence"/>
</dbReference>
<organism evidence="8 9">
    <name type="scientific">Mycobacterium hippophais</name>
    <dbReference type="NCBI Taxonomy" id="3016340"/>
    <lineage>
        <taxon>Bacteria</taxon>
        <taxon>Bacillati</taxon>
        <taxon>Actinomycetota</taxon>
        <taxon>Actinomycetes</taxon>
        <taxon>Mycobacteriales</taxon>
        <taxon>Mycobacteriaceae</taxon>
        <taxon>Mycobacterium</taxon>
    </lineage>
</organism>